<name>A0ABT6UAQ4_9GAMM</name>
<dbReference type="EMBL" id="JAOTLW010000007">
    <property type="protein sequence ID" value="MDI5831563.1"/>
    <property type="molecule type" value="Genomic_DNA"/>
</dbReference>
<dbReference type="SMART" id="SM00894">
    <property type="entry name" value="Excalibur"/>
    <property type="match status" value="1"/>
</dbReference>
<keyword evidence="1" id="KW-0597">Phosphoprotein</keyword>
<dbReference type="PANTHER" id="PTHR12962:SF1">
    <property type="entry name" value="COLD SHOCK DOMAIN-CONTAINING PROTEIN CG9705"/>
    <property type="match status" value="1"/>
</dbReference>
<dbReference type="InterPro" id="IPR002059">
    <property type="entry name" value="CSP_DNA-bd"/>
</dbReference>
<dbReference type="CDD" id="cd04458">
    <property type="entry name" value="CSP_CDS"/>
    <property type="match status" value="1"/>
</dbReference>
<evidence type="ECO:0000313" key="3">
    <source>
        <dbReference type="EMBL" id="MDI5831563.1"/>
    </source>
</evidence>
<keyword evidence="4" id="KW-1185">Reference proteome</keyword>
<evidence type="ECO:0000313" key="4">
    <source>
        <dbReference type="Proteomes" id="UP001159075"/>
    </source>
</evidence>
<dbReference type="Pfam" id="PF05901">
    <property type="entry name" value="Excalibur"/>
    <property type="match status" value="1"/>
</dbReference>
<organism evidence="3 4">
    <name type="scientific">Shewanella xiamenensis</name>
    <dbReference type="NCBI Taxonomy" id="332186"/>
    <lineage>
        <taxon>Bacteria</taxon>
        <taxon>Pseudomonadati</taxon>
        <taxon>Pseudomonadota</taxon>
        <taxon>Gammaproteobacteria</taxon>
        <taxon>Alteromonadales</taxon>
        <taxon>Shewanellaceae</taxon>
        <taxon>Shewanella</taxon>
    </lineage>
</organism>
<evidence type="ECO:0000256" key="1">
    <source>
        <dbReference type="ARBA" id="ARBA00022553"/>
    </source>
</evidence>
<dbReference type="InterPro" id="IPR052069">
    <property type="entry name" value="Ca-reg_mRNA-binding_domain"/>
</dbReference>
<comment type="caution">
    <text evidence="3">The sequence shown here is derived from an EMBL/GenBank/DDBJ whole genome shotgun (WGS) entry which is preliminary data.</text>
</comment>
<protein>
    <submittedName>
        <fullName evidence="3">Excalibur calcium-binding domain-containing protein</fullName>
    </submittedName>
</protein>
<accession>A0ABT6UAQ4</accession>
<dbReference type="InterPro" id="IPR012340">
    <property type="entry name" value="NA-bd_OB-fold"/>
</dbReference>
<feature type="domain" description="CSD" evidence="2">
    <location>
        <begin position="3"/>
        <end position="69"/>
    </location>
</feature>
<dbReference type="SMART" id="SM00357">
    <property type="entry name" value="CSP"/>
    <property type="match status" value="1"/>
</dbReference>
<dbReference type="RefSeq" id="WP_047538865.1">
    <property type="nucleotide sequence ID" value="NZ_BLRF01000022.1"/>
</dbReference>
<dbReference type="SUPFAM" id="SSF50249">
    <property type="entry name" value="Nucleic acid-binding proteins"/>
    <property type="match status" value="1"/>
</dbReference>
<dbReference type="Pfam" id="PF00313">
    <property type="entry name" value="CSD"/>
    <property type="match status" value="1"/>
</dbReference>
<proteinExistence type="predicted"/>
<gene>
    <name evidence="3" type="ORF">ODY93_08315</name>
</gene>
<dbReference type="Gene3D" id="2.40.50.140">
    <property type="entry name" value="Nucleic acid-binding proteins"/>
    <property type="match status" value="1"/>
</dbReference>
<dbReference type="PANTHER" id="PTHR12962">
    <property type="entry name" value="CALCIUM-REGULATED HEAT STABLE PROTEIN CRHSP-24-RELATED"/>
    <property type="match status" value="1"/>
</dbReference>
<dbReference type="InterPro" id="IPR008613">
    <property type="entry name" value="Excalibur_Ca-bd_domain"/>
</dbReference>
<evidence type="ECO:0000259" key="2">
    <source>
        <dbReference type="PROSITE" id="PS51857"/>
    </source>
</evidence>
<dbReference type="PROSITE" id="PS51857">
    <property type="entry name" value="CSD_2"/>
    <property type="match status" value="1"/>
</dbReference>
<sequence length="203" mass="22360">MLMERGVLVRWNDQKGFGFIQPDKSGDRDVFIHISVLKKMARKPKVGDSILYQTEVQNDGKIKAVIASIEGVAVLAATPTSTAASRTPQVNRGNKSANTKKTQSSLNRLISILLFVALAGFGYKAFQQRQETIIEEKPAAYSEVQSPRTVEPQFHCEAGKTHCSHMRSCAEATFYIQNCPNTQMDGDGDGIPCESQWCSSSML</sequence>
<dbReference type="Proteomes" id="UP001159075">
    <property type="component" value="Unassembled WGS sequence"/>
</dbReference>
<dbReference type="InterPro" id="IPR011129">
    <property type="entry name" value="CSD"/>
</dbReference>
<reference evidence="3 4" key="1">
    <citation type="submission" date="2022-09" db="EMBL/GenBank/DDBJ databases">
        <title>The outer-membrane cytochrome OmcA is essential for infection of Shewanella oneidensis by a zebrafish-associated bacteriophage.</title>
        <authorList>
            <person name="Grenfell A.W."/>
            <person name="Intile P."/>
            <person name="Mcfarlane J."/>
            <person name="Leung D."/>
            <person name="Abdalla K."/>
            <person name="Wold M."/>
            <person name="Kees E."/>
            <person name="Gralnick J."/>
        </authorList>
    </citation>
    <scope>NUCLEOTIDE SEQUENCE [LARGE SCALE GENOMIC DNA]</scope>
    <source>
        <strain evidence="3 4">NF-5</strain>
    </source>
</reference>